<dbReference type="EMBL" id="CADCTY010000430">
    <property type="protein sequence ID" value="CAA9316732.1"/>
    <property type="molecule type" value="Genomic_DNA"/>
</dbReference>
<organism evidence="2">
    <name type="scientific">uncultured Leptolyngbya sp</name>
    <dbReference type="NCBI Taxonomy" id="332963"/>
    <lineage>
        <taxon>Bacteria</taxon>
        <taxon>Bacillati</taxon>
        <taxon>Cyanobacteriota</taxon>
        <taxon>Cyanophyceae</taxon>
        <taxon>Leptolyngbyales</taxon>
        <taxon>Leptolyngbyaceae</taxon>
        <taxon>Leptolyngbya group</taxon>
        <taxon>Leptolyngbya</taxon>
        <taxon>environmental samples</taxon>
    </lineage>
</organism>
<proteinExistence type="predicted"/>
<evidence type="ECO:0000313" key="2">
    <source>
        <dbReference type="EMBL" id="CAA9316732.1"/>
    </source>
</evidence>
<sequence>MISPMHDSQTVEQPTDVTLSKLLEVDADLAAQVAALTVQLENVQEKRRSLQTVIAMFTSTDNLAEVEEQQPQTATAEVNRQIEPATEASLEPLNTAPMAELNGEVTTDSSTEAAEEPQPSSSKRRSTRASKAAKPSGRSKGWQHYLLPEFAKLPLPEAVFAVLQRHSDEVFDISMLIDALFMEEIPQTARSEARNRIANVLSIGLKQNKWYRGKKGQYSLSRKAAEASLAA</sequence>
<name>A0A6J4KWS9_9CYAN</name>
<feature type="region of interest" description="Disordered" evidence="1">
    <location>
        <begin position="104"/>
        <end position="140"/>
    </location>
</feature>
<accession>A0A6J4KWS9</accession>
<gene>
    <name evidence="2" type="ORF">AVDCRST_MAG94-1250</name>
</gene>
<protein>
    <submittedName>
        <fullName evidence="2">Uncharacterized protein</fullName>
    </submittedName>
</protein>
<evidence type="ECO:0000256" key="1">
    <source>
        <dbReference type="SAM" id="MobiDB-lite"/>
    </source>
</evidence>
<reference evidence="2" key="1">
    <citation type="submission" date="2020-02" db="EMBL/GenBank/DDBJ databases">
        <authorList>
            <person name="Meier V. D."/>
        </authorList>
    </citation>
    <scope>NUCLEOTIDE SEQUENCE</scope>
    <source>
        <strain evidence="2">AVDCRST_MAG94</strain>
    </source>
</reference>
<dbReference type="AlphaFoldDB" id="A0A6J4KWS9"/>